<dbReference type="SUPFAM" id="SSF56801">
    <property type="entry name" value="Acetyl-CoA synthetase-like"/>
    <property type="match status" value="1"/>
</dbReference>
<dbReference type="GO" id="GO:0006631">
    <property type="term" value="P:fatty acid metabolic process"/>
    <property type="evidence" value="ECO:0007669"/>
    <property type="project" value="TreeGrafter"/>
</dbReference>
<sequence>MEQLSYSRGPDAPLLEMSLSHALAHSAARFPDRDALIVSHQNVRLTWSQLDREVTRVARGLAGLGLAPGDRAGIWASNCLEWILMQYASARAGVVLVNVNPAYRSHELRYVLQRSRIHALFLHERDARANYREILTQSRNGENIPLRHVIWLSDPSWDAMLSSGRDFVPDTARPHDVANIQYTSGTTGSPKGVLLTHHNLLNNGMAISLALRASEQDRICVPVPLYHCFGSVIGSMVSVVTGAALILPSAQFDVLATLEAVHRERATALYGVPTMFIAELVHPDFAQFDFTSLRTGVMAGAPCPIEVMRTVAERMHCSEMTIAYGQTESSPVITMSAVDDPLELRVATVGAALANTEVRIADPESGTTVPIGEQGELCTRGYLVMKGYDEDPEATAAVIDRDGWLHTGDLAAMRPDGYFSFRGRAKDTIIRGGENIYPREVEDFLHTHPKIADVYIIGIPDARLGETVLAWVQLKPGEAATAEEIQAFCKGKIAYFKIPQYIRFVDSFPMTVTKKIQKFLMRAQEIRERGLEEIANQQTA</sequence>
<evidence type="ECO:0000259" key="3">
    <source>
        <dbReference type="Pfam" id="PF00501"/>
    </source>
</evidence>
<dbReference type="CDD" id="cd05917">
    <property type="entry name" value="FACL_like_2"/>
    <property type="match status" value="1"/>
</dbReference>
<proteinExistence type="inferred from homology"/>
<name>Q020R4_SOLUE</name>
<dbReference type="PANTHER" id="PTHR43201">
    <property type="entry name" value="ACYL-COA SYNTHETASE"/>
    <property type="match status" value="1"/>
</dbReference>
<dbReference type="FunFam" id="3.40.50.12780:FF:000003">
    <property type="entry name" value="Long-chain-fatty-acid--CoA ligase FadD"/>
    <property type="match status" value="1"/>
</dbReference>
<evidence type="ECO:0000259" key="4">
    <source>
        <dbReference type="Pfam" id="PF13193"/>
    </source>
</evidence>
<dbReference type="FunCoup" id="Q020R4">
    <property type="interactions" value="337"/>
</dbReference>
<dbReference type="GO" id="GO:0031956">
    <property type="term" value="F:medium-chain fatty acid-CoA ligase activity"/>
    <property type="evidence" value="ECO:0007669"/>
    <property type="project" value="TreeGrafter"/>
</dbReference>
<dbReference type="FunFam" id="3.30.300.30:FF:000008">
    <property type="entry name" value="2,3-dihydroxybenzoate-AMP ligase"/>
    <property type="match status" value="1"/>
</dbReference>
<dbReference type="Pfam" id="PF13193">
    <property type="entry name" value="AMP-binding_C"/>
    <property type="match status" value="1"/>
</dbReference>
<reference evidence="5" key="1">
    <citation type="submission" date="2006-10" db="EMBL/GenBank/DDBJ databases">
        <title>Complete sequence of Solibacter usitatus Ellin6076.</title>
        <authorList>
            <consortium name="US DOE Joint Genome Institute"/>
            <person name="Copeland A."/>
            <person name="Lucas S."/>
            <person name="Lapidus A."/>
            <person name="Barry K."/>
            <person name="Detter J.C."/>
            <person name="Glavina del Rio T."/>
            <person name="Hammon N."/>
            <person name="Israni S."/>
            <person name="Dalin E."/>
            <person name="Tice H."/>
            <person name="Pitluck S."/>
            <person name="Thompson L.S."/>
            <person name="Brettin T."/>
            <person name="Bruce D."/>
            <person name="Han C."/>
            <person name="Tapia R."/>
            <person name="Gilna P."/>
            <person name="Schmutz J."/>
            <person name="Larimer F."/>
            <person name="Land M."/>
            <person name="Hauser L."/>
            <person name="Kyrpides N."/>
            <person name="Mikhailova N."/>
            <person name="Janssen P.H."/>
            <person name="Kuske C.R."/>
            <person name="Richardson P."/>
        </authorList>
    </citation>
    <scope>NUCLEOTIDE SEQUENCE</scope>
    <source>
        <strain evidence="5">Ellin6076</strain>
    </source>
</reference>
<evidence type="ECO:0000256" key="2">
    <source>
        <dbReference type="ARBA" id="ARBA00022598"/>
    </source>
</evidence>
<dbReference type="KEGG" id="sus:Acid_3608"/>
<feature type="domain" description="AMP-dependent synthetase/ligase" evidence="3">
    <location>
        <begin position="24"/>
        <end position="388"/>
    </location>
</feature>
<dbReference type="Gene3D" id="3.40.50.12780">
    <property type="entry name" value="N-terminal domain of ligase-like"/>
    <property type="match status" value="1"/>
</dbReference>
<dbReference type="PANTHER" id="PTHR43201:SF5">
    <property type="entry name" value="MEDIUM-CHAIN ACYL-COA LIGASE ACSF2, MITOCHONDRIAL"/>
    <property type="match status" value="1"/>
</dbReference>
<dbReference type="eggNOG" id="COG0318">
    <property type="taxonomic scope" value="Bacteria"/>
</dbReference>
<dbReference type="Pfam" id="PF00501">
    <property type="entry name" value="AMP-binding"/>
    <property type="match status" value="1"/>
</dbReference>
<comment type="similarity">
    <text evidence="1">Belongs to the ATP-dependent AMP-binding enzyme family.</text>
</comment>
<dbReference type="STRING" id="234267.Acid_3608"/>
<dbReference type="InterPro" id="IPR000873">
    <property type="entry name" value="AMP-dep_synth/lig_dom"/>
</dbReference>
<dbReference type="EMBL" id="CP000473">
    <property type="protein sequence ID" value="ABJ84580.1"/>
    <property type="molecule type" value="Genomic_DNA"/>
</dbReference>
<protein>
    <submittedName>
        <fullName evidence="5">AMP-dependent synthetase and ligase</fullName>
    </submittedName>
</protein>
<dbReference type="AlphaFoldDB" id="Q020R4"/>
<feature type="domain" description="AMP-binding enzyme C-terminal" evidence="4">
    <location>
        <begin position="440"/>
        <end position="515"/>
    </location>
</feature>
<dbReference type="Gene3D" id="3.30.300.30">
    <property type="match status" value="1"/>
</dbReference>
<dbReference type="InterPro" id="IPR020845">
    <property type="entry name" value="AMP-binding_CS"/>
</dbReference>
<keyword evidence="2 5" id="KW-0436">Ligase</keyword>
<gene>
    <name evidence="5" type="ordered locus">Acid_3608</name>
</gene>
<dbReference type="InterPro" id="IPR042099">
    <property type="entry name" value="ANL_N_sf"/>
</dbReference>
<dbReference type="PROSITE" id="PS00455">
    <property type="entry name" value="AMP_BINDING"/>
    <property type="match status" value="1"/>
</dbReference>
<organism evidence="5">
    <name type="scientific">Solibacter usitatus (strain Ellin6076)</name>
    <dbReference type="NCBI Taxonomy" id="234267"/>
    <lineage>
        <taxon>Bacteria</taxon>
        <taxon>Pseudomonadati</taxon>
        <taxon>Acidobacteriota</taxon>
        <taxon>Terriglobia</taxon>
        <taxon>Bryobacterales</taxon>
        <taxon>Solibacteraceae</taxon>
        <taxon>Candidatus Solibacter</taxon>
    </lineage>
</organism>
<dbReference type="InterPro" id="IPR045851">
    <property type="entry name" value="AMP-bd_C_sf"/>
</dbReference>
<evidence type="ECO:0000256" key="1">
    <source>
        <dbReference type="ARBA" id="ARBA00006432"/>
    </source>
</evidence>
<accession>Q020R4</accession>
<dbReference type="HOGENOM" id="CLU_000022_59_7_0"/>
<evidence type="ECO:0000313" key="5">
    <source>
        <dbReference type="EMBL" id="ABJ84580.1"/>
    </source>
</evidence>
<dbReference type="InParanoid" id="Q020R4"/>
<dbReference type="InterPro" id="IPR025110">
    <property type="entry name" value="AMP-bd_C"/>
</dbReference>